<organism evidence="1 2">
    <name type="scientific">Roseimicrobium gellanilyticum</name>
    <dbReference type="NCBI Taxonomy" id="748857"/>
    <lineage>
        <taxon>Bacteria</taxon>
        <taxon>Pseudomonadati</taxon>
        <taxon>Verrucomicrobiota</taxon>
        <taxon>Verrucomicrobiia</taxon>
        <taxon>Verrucomicrobiales</taxon>
        <taxon>Verrucomicrobiaceae</taxon>
        <taxon>Roseimicrobium</taxon>
    </lineage>
</organism>
<protein>
    <submittedName>
        <fullName evidence="1">Uncharacterized protein</fullName>
    </submittedName>
</protein>
<name>A0A366HU16_9BACT</name>
<dbReference type="AlphaFoldDB" id="A0A366HU16"/>
<proteinExistence type="predicted"/>
<comment type="caution">
    <text evidence="1">The sequence shown here is derived from an EMBL/GenBank/DDBJ whole genome shotgun (WGS) entry which is preliminary data.</text>
</comment>
<dbReference type="Proteomes" id="UP000253426">
    <property type="component" value="Unassembled WGS sequence"/>
</dbReference>
<dbReference type="EMBL" id="QNRR01000001">
    <property type="protein sequence ID" value="RBP47772.1"/>
    <property type="molecule type" value="Genomic_DNA"/>
</dbReference>
<reference evidence="1 2" key="1">
    <citation type="submission" date="2018-06" db="EMBL/GenBank/DDBJ databases">
        <title>Genomic Encyclopedia of Type Strains, Phase IV (KMG-IV): sequencing the most valuable type-strain genomes for metagenomic binning, comparative biology and taxonomic classification.</title>
        <authorList>
            <person name="Goeker M."/>
        </authorList>
    </citation>
    <scope>NUCLEOTIDE SEQUENCE [LARGE SCALE GENOMIC DNA]</scope>
    <source>
        <strain evidence="1 2">DSM 25532</strain>
    </source>
</reference>
<sequence length="79" mass="9300">MKMHRICLKLRGQKHGTLWDFQDGSVVLSSHYRRRRRSESAKMTFLYKKKSYFFSTASFSAASSTSPRWRFTFSSGTYS</sequence>
<evidence type="ECO:0000313" key="1">
    <source>
        <dbReference type="EMBL" id="RBP47772.1"/>
    </source>
</evidence>
<accession>A0A366HU16</accession>
<evidence type="ECO:0000313" key="2">
    <source>
        <dbReference type="Proteomes" id="UP000253426"/>
    </source>
</evidence>
<keyword evidence="2" id="KW-1185">Reference proteome</keyword>
<gene>
    <name evidence="1" type="ORF">DES53_101571</name>
</gene>